<organism evidence="2 3">
    <name type="scientific">Hyella patelloides LEGE 07179</name>
    <dbReference type="NCBI Taxonomy" id="945734"/>
    <lineage>
        <taxon>Bacteria</taxon>
        <taxon>Bacillati</taxon>
        <taxon>Cyanobacteriota</taxon>
        <taxon>Cyanophyceae</taxon>
        <taxon>Pleurocapsales</taxon>
        <taxon>Hyellaceae</taxon>
        <taxon>Hyella</taxon>
    </lineage>
</organism>
<evidence type="ECO:0000313" key="2">
    <source>
        <dbReference type="EMBL" id="VEP16487.1"/>
    </source>
</evidence>
<protein>
    <submittedName>
        <fullName evidence="2">Uncharacterized protein</fullName>
    </submittedName>
</protein>
<dbReference type="AlphaFoldDB" id="A0A563VYN3"/>
<evidence type="ECO:0000313" key="3">
    <source>
        <dbReference type="Proteomes" id="UP000320055"/>
    </source>
</evidence>
<keyword evidence="1" id="KW-1133">Transmembrane helix</keyword>
<keyword evidence="1" id="KW-0812">Transmembrane</keyword>
<accession>A0A563VYN3</accession>
<evidence type="ECO:0000256" key="1">
    <source>
        <dbReference type="SAM" id="Phobius"/>
    </source>
</evidence>
<gene>
    <name evidence="2" type="ORF">H1P_4550003</name>
</gene>
<proteinExistence type="predicted"/>
<reference evidence="2 3" key="1">
    <citation type="submission" date="2019-01" db="EMBL/GenBank/DDBJ databases">
        <authorList>
            <person name="Brito A."/>
        </authorList>
    </citation>
    <scope>NUCLEOTIDE SEQUENCE [LARGE SCALE GENOMIC DNA]</scope>
    <source>
        <strain evidence="2">1</strain>
    </source>
</reference>
<keyword evidence="1" id="KW-0472">Membrane</keyword>
<dbReference type="Proteomes" id="UP000320055">
    <property type="component" value="Unassembled WGS sequence"/>
</dbReference>
<sequence>MLTAKLTKIANIELTKKATTIVVIIIKNSLLLNFIIFGNDIDYIYNFYEVNASSVVLFILK</sequence>
<dbReference type="EMBL" id="CAACVJ010000396">
    <property type="protein sequence ID" value="VEP16487.1"/>
    <property type="molecule type" value="Genomic_DNA"/>
</dbReference>
<name>A0A563VYN3_9CYAN</name>
<keyword evidence="3" id="KW-1185">Reference proteome</keyword>
<feature type="transmembrane region" description="Helical" evidence="1">
    <location>
        <begin position="20"/>
        <end position="37"/>
    </location>
</feature>